<dbReference type="PANTHER" id="PTHR34220:SF7">
    <property type="entry name" value="SENSOR HISTIDINE KINASE YPDA"/>
    <property type="match status" value="1"/>
</dbReference>
<dbReference type="RefSeq" id="WP_212696479.1">
    <property type="nucleotide sequence ID" value="NZ_CP058649.1"/>
</dbReference>
<keyword evidence="3" id="KW-0808">Transferase</keyword>
<feature type="transmembrane region" description="Helical" evidence="4">
    <location>
        <begin position="263"/>
        <end position="282"/>
    </location>
</feature>
<dbReference type="SUPFAM" id="SSF55874">
    <property type="entry name" value="ATPase domain of HSP90 chaperone/DNA topoisomerase II/histidine kinase"/>
    <property type="match status" value="1"/>
</dbReference>
<proteinExistence type="predicted"/>
<dbReference type="SUPFAM" id="SSF158472">
    <property type="entry name" value="HAMP domain-like"/>
    <property type="match status" value="1"/>
</dbReference>
<dbReference type="GO" id="GO:0016020">
    <property type="term" value="C:membrane"/>
    <property type="evidence" value="ECO:0007669"/>
    <property type="project" value="UniProtKB-SubCell"/>
</dbReference>
<feature type="domain" description="HAMP" evidence="5">
    <location>
        <begin position="284"/>
        <end position="336"/>
    </location>
</feature>
<evidence type="ECO:0000256" key="2">
    <source>
        <dbReference type="ARBA" id="ARBA00022553"/>
    </source>
</evidence>
<evidence type="ECO:0000259" key="5">
    <source>
        <dbReference type="PROSITE" id="PS50885"/>
    </source>
</evidence>
<comment type="subcellular location">
    <subcellularLocation>
        <location evidence="1">Membrane</location>
    </subcellularLocation>
</comment>
<keyword evidence="4" id="KW-0812">Transmembrane</keyword>
<name>A0A8J8MG44_9FIRM</name>
<evidence type="ECO:0000256" key="1">
    <source>
        <dbReference type="ARBA" id="ARBA00004370"/>
    </source>
</evidence>
<dbReference type="PANTHER" id="PTHR34220">
    <property type="entry name" value="SENSOR HISTIDINE KINASE YPDA"/>
    <property type="match status" value="1"/>
</dbReference>
<dbReference type="CDD" id="cd06225">
    <property type="entry name" value="HAMP"/>
    <property type="match status" value="1"/>
</dbReference>
<evidence type="ECO:0000313" key="7">
    <source>
        <dbReference type="Proteomes" id="UP000683246"/>
    </source>
</evidence>
<dbReference type="Pfam" id="PF06580">
    <property type="entry name" value="His_kinase"/>
    <property type="match status" value="1"/>
</dbReference>
<keyword evidence="4" id="KW-0472">Membrane</keyword>
<dbReference type="KEGG" id="vpy:HZI73_01350"/>
<keyword evidence="2" id="KW-0597">Phosphoprotein</keyword>
<dbReference type="InterPro" id="IPR036890">
    <property type="entry name" value="HATPase_C_sf"/>
</dbReference>
<dbReference type="PROSITE" id="PS50885">
    <property type="entry name" value="HAMP"/>
    <property type="match status" value="1"/>
</dbReference>
<dbReference type="GO" id="GO:0000155">
    <property type="term" value="F:phosphorelay sensor kinase activity"/>
    <property type="evidence" value="ECO:0007669"/>
    <property type="project" value="InterPro"/>
</dbReference>
<reference evidence="6" key="1">
    <citation type="submission" date="2020-07" db="EMBL/GenBank/DDBJ databases">
        <title>Vallitalea pronyensis genome.</title>
        <authorList>
            <person name="Postec A."/>
        </authorList>
    </citation>
    <scope>NUCLEOTIDE SEQUENCE</scope>
    <source>
        <strain evidence="6">FatNI3</strain>
    </source>
</reference>
<evidence type="ECO:0000256" key="4">
    <source>
        <dbReference type="SAM" id="Phobius"/>
    </source>
</evidence>
<dbReference type="AlphaFoldDB" id="A0A8J8MG44"/>
<dbReference type="Gene3D" id="3.30.565.10">
    <property type="entry name" value="Histidine kinase-like ATPase, C-terminal domain"/>
    <property type="match status" value="1"/>
</dbReference>
<keyword evidence="6" id="KW-0418">Kinase</keyword>
<evidence type="ECO:0000256" key="3">
    <source>
        <dbReference type="ARBA" id="ARBA00022679"/>
    </source>
</evidence>
<keyword evidence="4" id="KW-1133">Transmembrane helix</keyword>
<dbReference type="InterPro" id="IPR050640">
    <property type="entry name" value="Bact_2-comp_sensor_kinase"/>
</dbReference>
<gene>
    <name evidence="6" type="ORF">HZI73_01350</name>
</gene>
<organism evidence="6 7">
    <name type="scientific">Vallitalea pronyensis</name>
    <dbReference type="NCBI Taxonomy" id="1348613"/>
    <lineage>
        <taxon>Bacteria</taxon>
        <taxon>Bacillati</taxon>
        <taxon>Bacillota</taxon>
        <taxon>Clostridia</taxon>
        <taxon>Lachnospirales</taxon>
        <taxon>Vallitaleaceae</taxon>
        <taxon>Vallitalea</taxon>
    </lineage>
</organism>
<accession>A0A8J8MG44</accession>
<dbReference type="Gene3D" id="6.10.340.10">
    <property type="match status" value="1"/>
</dbReference>
<evidence type="ECO:0000313" key="6">
    <source>
        <dbReference type="EMBL" id="QUI21020.1"/>
    </source>
</evidence>
<dbReference type="Proteomes" id="UP000683246">
    <property type="component" value="Chromosome"/>
</dbReference>
<protein>
    <submittedName>
        <fullName evidence="6">Histidine kinase</fullName>
    </submittedName>
</protein>
<dbReference type="InterPro" id="IPR003660">
    <property type="entry name" value="HAMP_dom"/>
</dbReference>
<dbReference type="EMBL" id="CP058649">
    <property type="protein sequence ID" value="QUI21020.1"/>
    <property type="molecule type" value="Genomic_DNA"/>
</dbReference>
<dbReference type="SMART" id="SM00304">
    <property type="entry name" value="HAMP"/>
    <property type="match status" value="1"/>
</dbReference>
<sequence length="550" mass="64200">MSLTLIELTKRDAISHNIENYRLVNDYFLEQLESDIEAITKGQLELVNDHDIEWLLTRYAESSPYQIYEKSLNVEKRLMFLKNTLPLIQSVDVVLHQSQFVLSTDRLINDIHKKYDSFQGILSIESPVLYPITQQNDALYIKSNFPNEKLSKELYEFTSITTLSKDEMISRLKDLSLNEKNNAIIISLEDNWFLTNDRQAEGFSQVYQDVMKHNLSQGHPQGSFITDNNQVVVYEKSDYLNLLLVTYFPDNMLAETTQKFVKWQWFITLGLLVAVVIFVFYLRKQLSIPLGILVKAFSAVEEEGLDNPIDLQQKDEFGFVFARFNRMIIKLKQSNEIIYEQEILMQKMQLNQLQLQINPHFLYNSLFTISRMASDGNTSSIIDFANFLGEYYRFITKDGFKEKEVPLIDEVRHAKNYIRIQRIRFRDRVKVTFEEVPASIIHYLVPRIIIQPVIENAYKYCFSKMEEGGILDISFDVKQDSISIHIEDNGSSSMKNIKMLNALFSSKDIPRDSALFNIDRRLKIKFGEHSGLEVSQSKYKGTKFTIKIMR</sequence>
<keyword evidence="7" id="KW-1185">Reference proteome</keyword>
<dbReference type="InterPro" id="IPR010559">
    <property type="entry name" value="Sig_transdc_His_kin_internal"/>
</dbReference>